<dbReference type="Proteomes" id="UP000762676">
    <property type="component" value="Unassembled WGS sequence"/>
</dbReference>
<dbReference type="AlphaFoldDB" id="A0AAV4HCJ4"/>
<keyword evidence="2" id="KW-1133">Transmembrane helix</keyword>
<feature type="region of interest" description="Disordered" evidence="1">
    <location>
        <begin position="259"/>
        <end position="295"/>
    </location>
</feature>
<feature type="transmembrane region" description="Helical" evidence="2">
    <location>
        <begin position="210"/>
        <end position="230"/>
    </location>
</feature>
<gene>
    <name evidence="3" type="ORF">ElyMa_004403700</name>
</gene>
<evidence type="ECO:0000313" key="3">
    <source>
        <dbReference type="EMBL" id="GFR94461.1"/>
    </source>
</evidence>
<dbReference type="EMBL" id="BMAT01008887">
    <property type="protein sequence ID" value="GFR94461.1"/>
    <property type="molecule type" value="Genomic_DNA"/>
</dbReference>
<feature type="transmembrane region" description="Helical" evidence="2">
    <location>
        <begin position="20"/>
        <end position="38"/>
    </location>
</feature>
<dbReference type="PANTHER" id="PTHR46641">
    <property type="entry name" value="FMRFAMIDE RECEPTOR-RELATED"/>
    <property type="match status" value="1"/>
</dbReference>
<dbReference type="InterPro" id="IPR052954">
    <property type="entry name" value="GPCR-Ligand_Int"/>
</dbReference>
<comment type="caution">
    <text evidence="3">The sequence shown here is derived from an EMBL/GenBank/DDBJ whole genome shotgun (WGS) entry which is preliminary data.</text>
</comment>
<evidence type="ECO:0000256" key="2">
    <source>
        <dbReference type="SAM" id="Phobius"/>
    </source>
</evidence>
<keyword evidence="2" id="KW-0812">Transmembrane</keyword>
<keyword evidence="4" id="KW-1185">Reference proteome</keyword>
<feature type="region of interest" description="Disordered" evidence="1">
    <location>
        <begin position="352"/>
        <end position="401"/>
    </location>
</feature>
<name>A0AAV4HCJ4_9GAST</name>
<accession>A0AAV4HCJ4</accession>
<proteinExistence type="predicted"/>
<sequence length="401" mass="44651">MTQLKNVLTSRHYDRMATVFLSSACSFTSVWLIVFVSHENFVRIARAHQVKTVCTRRRALINIALLYIIAAVIYNCHLWTSRVLLDAEGQDPMCMALSSRRRGENTASKINNEGRYHAVPNTNNNKNKTEKRRPRAGPHGMLEMKVARFLTIVTLTLIILSTPSHALRLKMVITSYITASKGEAATKEDDENGAPLPSTLDATLQRAFEVVYYLSFSGNLFIFLAAGHNFRRIFLQQMRAHTLRVCLFLRRVGCLDEPHEEAETPNVPEVGQEEDNEEVPCERSVQSSGSKSDKLFRKQSFSQRCISWLKSEESRRERGGFGRDAEISRGAFTSLELLASSCIEMENLGLDLANTDRDGSGGGEDAGSSDLKNIEGQDGTEVQGANEATATAQDDQKLSVP</sequence>
<feature type="transmembrane region" description="Helical" evidence="2">
    <location>
        <begin position="59"/>
        <end position="80"/>
    </location>
</feature>
<protein>
    <submittedName>
        <fullName evidence="3">Somatostatin receptor type 4</fullName>
    </submittedName>
</protein>
<evidence type="ECO:0000256" key="1">
    <source>
        <dbReference type="SAM" id="MobiDB-lite"/>
    </source>
</evidence>
<feature type="transmembrane region" description="Helical" evidence="2">
    <location>
        <begin position="146"/>
        <end position="167"/>
    </location>
</feature>
<reference evidence="3 4" key="1">
    <citation type="journal article" date="2021" name="Elife">
        <title>Chloroplast acquisition without the gene transfer in kleptoplastic sea slugs, Plakobranchus ocellatus.</title>
        <authorList>
            <person name="Maeda T."/>
            <person name="Takahashi S."/>
            <person name="Yoshida T."/>
            <person name="Shimamura S."/>
            <person name="Takaki Y."/>
            <person name="Nagai Y."/>
            <person name="Toyoda A."/>
            <person name="Suzuki Y."/>
            <person name="Arimoto A."/>
            <person name="Ishii H."/>
            <person name="Satoh N."/>
            <person name="Nishiyama T."/>
            <person name="Hasebe M."/>
            <person name="Maruyama T."/>
            <person name="Minagawa J."/>
            <person name="Obokata J."/>
            <person name="Shigenobu S."/>
        </authorList>
    </citation>
    <scope>NUCLEOTIDE SEQUENCE [LARGE SCALE GENOMIC DNA]</scope>
</reference>
<feature type="region of interest" description="Disordered" evidence="1">
    <location>
        <begin position="107"/>
        <end position="137"/>
    </location>
</feature>
<evidence type="ECO:0000313" key="4">
    <source>
        <dbReference type="Proteomes" id="UP000762676"/>
    </source>
</evidence>
<organism evidence="3 4">
    <name type="scientific">Elysia marginata</name>
    <dbReference type="NCBI Taxonomy" id="1093978"/>
    <lineage>
        <taxon>Eukaryota</taxon>
        <taxon>Metazoa</taxon>
        <taxon>Spiralia</taxon>
        <taxon>Lophotrochozoa</taxon>
        <taxon>Mollusca</taxon>
        <taxon>Gastropoda</taxon>
        <taxon>Heterobranchia</taxon>
        <taxon>Euthyneura</taxon>
        <taxon>Panpulmonata</taxon>
        <taxon>Sacoglossa</taxon>
        <taxon>Placobranchoidea</taxon>
        <taxon>Plakobranchidae</taxon>
        <taxon>Elysia</taxon>
    </lineage>
</organism>
<keyword evidence="3" id="KW-0675">Receptor</keyword>
<dbReference type="Gene3D" id="1.20.1070.10">
    <property type="entry name" value="Rhodopsin 7-helix transmembrane proteins"/>
    <property type="match status" value="1"/>
</dbReference>
<keyword evidence="2" id="KW-0472">Membrane</keyword>
<dbReference type="SUPFAM" id="SSF81321">
    <property type="entry name" value="Family A G protein-coupled receptor-like"/>
    <property type="match status" value="1"/>
</dbReference>